<dbReference type="InterPro" id="IPR011032">
    <property type="entry name" value="GroES-like_sf"/>
</dbReference>
<evidence type="ECO:0000313" key="2">
    <source>
        <dbReference type="Proteomes" id="UP000470772"/>
    </source>
</evidence>
<dbReference type="Gene3D" id="3.90.180.10">
    <property type="entry name" value="Medium-chain alcohol dehydrogenases, catalytic domain"/>
    <property type="match status" value="1"/>
</dbReference>
<dbReference type="SUPFAM" id="SSF50129">
    <property type="entry name" value="GroES-like"/>
    <property type="match status" value="1"/>
</dbReference>
<gene>
    <name evidence="1" type="ORF">GC250_04750</name>
</gene>
<dbReference type="EMBL" id="WGGD01000005">
    <property type="protein sequence ID" value="MUN28762.1"/>
    <property type="molecule type" value="Genomic_DNA"/>
</dbReference>
<reference evidence="1 2" key="1">
    <citation type="submission" date="2019-10" db="EMBL/GenBank/DDBJ databases">
        <title>Sequencing and Assembly of Multiple Reported Metal-Biooxidizing Members of the Extremely Thermoacidophilic Archaeal Family Sulfolobaceae.</title>
        <authorList>
            <person name="Counts J.A."/>
            <person name="Kelly R.M."/>
        </authorList>
    </citation>
    <scope>NUCLEOTIDE SEQUENCE [LARGE SCALE GENOMIC DNA]</scope>
    <source>
        <strain evidence="1 2">DSM 6482</strain>
    </source>
</reference>
<name>A0A6A9QUI0_SULME</name>
<sequence>MKAVVFDQGIIAKDLPPKEINKDFVALHPCSVLLNGIENAVYLGIIWIKPSTIIGSIGIGKVKDTGLEVDPSLRGRRILVTPYSAYGGIGTELNGLLSEEANVPYDSIEVIPGDVQEEALLLPFVSFARKVKERINGGTLLMLGGGLVSLITSAILKDYVSEIGVFTEGNVLPFKQFGVEIISNLDKKWDNIIISTTRSWARLVAPRLLRSTGKIFMPKIMNSWPLILSRDIEIVPINEINDEDYLILKKIGRKILEENIPFSGDIISSIPSSTIGTIIKVEEAFKNLRILP</sequence>
<protein>
    <submittedName>
        <fullName evidence="1">Zinc-binding alcohol dehydrogenase family protein</fullName>
    </submittedName>
</protein>
<comment type="caution">
    <text evidence="1">The sequence shown here is derived from an EMBL/GenBank/DDBJ whole genome shotgun (WGS) entry which is preliminary data.</text>
</comment>
<evidence type="ECO:0000313" key="1">
    <source>
        <dbReference type="EMBL" id="MUN28762.1"/>
    </source>
</evidence>
<keyword evidence="2" id="KW-1185">Reference proteome</keyword>
<organism evidence="1 2">
    <name type="scientific">Sulfuracidifex metallicus DSM 6482 = JCM 9184</name>
    <dbReference type="NCBI Taxonomy" id="523847"/>
    <lineage>
        <taxon>Archaea</taxon>
        <taxon>Thermoproteota</taxon>
        <taxon>Thermoprotei</taxon>
        <taxon>Sulfolobales</taxon>
        <taxon>Sulfolobaceae</taxon>
        <taxon>Sulfuracidifex</taxon>
    </lineage>
</organism>
<dbReference type="RefSeq" id="WP_156016425.1">
    <property type="nucleotide sequence ID" value="NZ_WGGD01000005.1"/>
</dbReference>
<accession>A0A6A9QUI0</accession>
<proteinExistence type="predicted"/>
<dbReference type="Proteomes" id="UP000470772">
    <property type="component" value="Unassembled WGS sequence"/>
</dbReference>
<dbReference type="AlphaFoldDB" id="A0A6A9QUI0"/>